<comment type="caution">
    <text evidence="8">The sequence shown here is derived from an EMBL/GenBank/DDBJ whole genome shotgun (WGS) entry which is preliminary data.</text>
</comment>
<dbReference type="Pfam" id="PF02310">
    <property type="entry name" value="B12-binding"/>
    <property type="match status" value="1"/>
</dbReference>
<keyword evidence="3" id="KW-0479">Metal-binding</keyword>
<dbReference type="Proteomes" id="UP001594351">
    <property type="component" value="Unassembled WGS sequence"/>
</dbReference>
<dbReference type="InterPro" id="IPR007197">
    <property type="entry name" value="rSAM"/>
</dbReference>
<dbReference type="SUPFAM" id="SSF52242">
    <property type="entry name" value="Cobalamin (vitamin B12)-binding domain"/>
    <property type="match status" value="1"/>
</dbReference>
<feature type="domain" description="Radical SAM core" evidence="7">
    <location>
        <begin position="185"/>
        <end position="400"/>
    </location>
</feature>
<feature type="domain" description="B12-binding" evidence="6">
    <location>
        <begin position="3"/>
        <end position="134"/>
    </location>
</feature>
<dbReference type="InterPro" id="IPR006158">
    <property type="entry name" value="Cobalamin-bd"/>
</dbReference>
<dbReference type="InterPro" id="IPR034466">
    <property type="entry name" value="Methyltransferase_Class_B"/>
</dbReference>
<dbReference type="InterPro" id="IPR058240">
    <property type="entry name" value="rSAM_sf"/>
</dbReference>
<dbReference type="SFLD" id="SFLDG01082">
    <property type="entry name" value="B12-binding_domain_containing"/>
    <property type="match status" value="1"/>
</dbReference>
<sequence length="450" mass="51208">MIAPYIPAHKSFSITPSLGIGYLASTLLKEKYEVEIIDCLARDINNEKLKDIIQKSQPDLIGFSVLSMFYNQTRGAIEKIRSISSAPIIVGGPHISALPEESLEELKPDFVVVGEGENTLLELANALKARTNDFESINGIYYKSNGSIHKTPARELIDDLDCIPFPAWHLMDPRSYPPIAHGTFYKRFPIAPIITTRGCPMQCSFCAAHHIWTRKLRRRSPKNVVDEIEFLHDTFGVKEFHFEDDCLTTVKKHILAICQEIVARNLDVVWACPNGVRIDSLDEEILRNMKKAGCYMMALGIESGSQELLDRAKKKLDLKLVPAVVETIKKVGIQTVGFFLLGLPGETKETIKQTVDLALDLPLDIAKFHNLIPLPQTEIFEQLSTEVKQQIDWEKYNSFDQAVCETEGLSKDEITRLQKWANKRFYLRPKTFLKTILMIKPKQYYWIAKR</sequence>
<name>A0ABV6Z6Z7_UNCC1</name>
<dbReference type="InterPro" id="IPR036724">
    <property type="entry name" value="Cobalamin-bd_sf"/>
</dbReference>
<keyword evidence="2" id="KW-0949">S-adenosyl-L-methionine</keyword>
<gene>
    <name evidence="8" type="ORF">ACFL27_28885</name>
</gene>
<evidence type="ECO:0000259" key="6">
    <source>
        <dbReference type="PROSITE" id="PS51332"/>
    </source>
</evidence>
<comment type="cofactor">
    <cofactor evidence="1">
        <name>[4Fe-4S] cluster</name>
        <dbReference type="ChEBI" id="CHEBI:49883"/>
    </cofactor>
</comment>
<dbReference type="PROSITE" id="PS51918">
    <property type="entry name" value="RADICAL_SAM"/>
    <property type="match status" value="1"/>
</dbReference>
<evidence type="ECO:0000256" key="1">
    <source>
        <dbReference type="ARBA" id="ARBA00001966"/>
    </source>
</evidence>
<proteinExistence type="predicted"/>
<dbReference type="InterPro" id="IPR006638">
    <property type="entry name" value="Elp3/MiaA/NifB-like_rSAM"/>
</dbReference>
<dbReference type="InterPro" id="IPR023404">
    <property type="entry name" value="rSAM_horseshoe"/>
</dbReference>
<evidence type="ECO:0000256" key="3">
    <source>
        <dbReference type="ARBA" id="ARBA00022723"/>
    </source>
</evidence>
<evidence type="ECO:0000313" key="8">
    <source>
        <dbReference type="EMBL" id="MFC1854219.1"/>
    </source>
</evidence>
<evidence type="ECO:0000256" key="2">
    <source>
        <dbReference type="ARBA" id="ARBA00022691"/>
    </source>
</evidence>
<evidence type="ECO:0000256" key="4">
    <source>
        <dbReference type="ARBA" id="ARBA00023004"/>
    </source>
</evidence>
<keyword evidence="5" id="KW-0411">Iron-sulfur</keyword>
<dbReference type="InterPro" id="IPR051198">
    <property type="entry name" value="BchE-like"/>
</dbReference>
<dbReference type="Gene3D" id="3.80.30.20">
    <property type="entry name" value="tm_1862 like domain"/>
    <property type="match status" value="1"/>
</dbReference>
<protein>
    <submittedName>
        <fullName evidence="8">B12-binding domain-containing radical SAM protein</fullName>
    </submittedName>
</protein>
<dbReference type="SFLD" id="SFLDS00029">
    <property type="entry name" value="Radical_SAM"/>
    <property type="match status" value="1"/>
</dbReference>
<dbReference type="SFLD" id="SFLDG01123">
    <property type="entry name" value="methyltransferase_(Class_B)"/>
    <property type="match status" value="1"/>
</dbReference>
<evidence type="ECO:0000259" key="7">
    <source>
        <dbReference type="PROSITE" id="PS51918"/>
    </source>
</evidence>
<dbReference type="PROSITE" id="PS51332">
    <property type="entry name" value="B12_BINDING"/>
    <property type="match status" value="1"/>
</dbReference>
<feature type="non-terminal residue" evidence="8">
    <location>
        <position position="450"/>
    </location>
</feature>
<dbReference type="CDD" id="cd01335">
    <property type="entry name" value="Radical_SAM"/>
    <property type="match status" value="1"/>
</dbReference>
<dbReference type="Pfam" id="PF04055">
    <property type="entry name" value="Radical_SAM"/>
    <property type="match status" value="1"/>
</dbReference>
<keyword evidence="4" id="KW-0408">Iron</keyword>
<dbReference type="Gene3D" id="3.40.50.280">
    <property type="entry name" value="Cobalamin-binding domain"/>
    <property type="match status" value="1"/>
</dbReference>
<dbReference type="PANTHER" id="PTHR43409:SF16">
    <property type="entry name" value="SLR0320 PROTEIN"/>
    <property type="match status" value="1"/>
</dbReference>
<organism evidence="8 9">
    <name type="scientific">candidate division CSSED10-310 bacterium</name>
    <dbReference type="NCBI Taxonomy" id="2855610"/>
    <lineage>
        <taxon>Bacteria</taxon>
        <taxon>Bacteria division CSSED10-310</taxon>
    </lineage>
</organism>
<dbReference type="PANTHER" id="PTHR43409">
    <property type="entry name" value="ANAEROBIC MAGNESIUM-PROTOPORPHYRIN IX MONOMETHYL ESTER CYCLASE-RELATED"/>
    <property type="match status" value="1"/>
</dbReference>
<evidence type="ECO:0000313" key="9">
    <source>
        <dbReference type="Proteomes" id="UP001594351"/>
    </source>
</evidence>
<reference evidence="8 9" key="1">
    <citation type="submission" date="2024-09" db="EMBL/GenBank/DDBJ databases">
        <title>Laminarin stimulates single cell rates of sulfate reduction while oxygen inhibits transcriptomic activity in coastal marine sediment.</title>
        <authorList>
            <person name="Lindsay M."/>
            <person name="Orcutt B."/>
            <person name="Emerson D."/>
            <person name="Stepanauskas R."/>
            <person name="D'Angelo T."/>
        </authorList>
    </citation>
    <scope>NUCLEOTIDE SEQUENCE [LARGE SCALE GENOMIC DNA]</scope>
    <source>
        <strain evidence="8">SAG AM-311-K15</strain>
    </source>
</reference>
<dbReference type="EMBL" id="JBHPBY010000777">
    <property type="protein sequence ID" value="MFC1854219.1"/>
    <property type="molecule type" value="Genomic_DNA"/>
</dbReference>
<dbReference type="SUPFAM" id="SSF102114">
    <property type="entry name" value="Radical SAM enzymes"/>
    <property type="match status" value="1"/>
</dbReference>
<dbReference type="CDD" id="cd02068">
    <property type="entry name" value="radical_SAM_B12_BD"/>
    <property type="match status" value="1"/>
</dbReference>
<dbReference type="SMART" id="SM00729">
    <property type="entry name" value="Elp3"/>
    <property type="match status" value="1"/>
</dbReference>
<keyword evidence="9" id="KW-1185">Reference proteome</keyword>
<evidence type="ECO:0000256" key="5">
    <source>
        <dbReference type="ARBA" id="ARBA00023014"/>
    </source>
</evidence>
<accession>A0ABV6Z6Z7</accession>